<evidence type="ECO:0000256" key="1">
    <source>
        <dbReference type="SAM" id="MobiDB-lite"/>
    </source>
</evidence>
<evidence type="ECO:0008006" key="4">
    <source>
        <dbReference type="Google" id="ProtNLM"/>
    </source>
</evidence>
<evidence type="ECO:0000313" key="2">
    <source>
        <dbReference type="EMBL" id="OMJ84775.1"/>
    </source>
</evidence>
<proteinExistence type="predicted"/>
<sequence>MSFPSKSAPNFEDKLLEELDNSGFIFEMKVKLLDEIFTSLKNVQKDPIIAHSKPINEFDSDVGKLACALIFDFLEQFNLKTSIKTLKYESYLPDQKESIKNLEISLQRESHKNCPLLLEIINNTFGAGEDDEEIGSEIQESIESMQSTDRKEDNLVESAGTSQGYDQSVNSLAMEDFDYVEVVKKL</sequence>
<dbReference type="Proteomes" id="UP000187209">
    <property type="component" value="Unassembled WGS sequence"/>
</dbReference>
<comment type="caution">
    <text evidence="2">The sequence shown here is derived from an EMBL/GenBank/DDBJ whole genome shotgun (WGS) entry which is preliminary data.</text>
</comment>
<keyword evidence="3" id="KW-1185">Reference proteome</keyword>
<accession>A0A1R2C770</accession>
<dbReference type="AlphaFoldDB" id="A0A1R2C770"/>
<protein>
    <recommendedName>
        <fullName evidence="4">LisH domain-containing protein</fullName>
    </recommendedName>
</protein>
<name>A0A1R2C770_9CILI</name>
<organism evidence="2 3">
    <name type="scientific">Stentor coeruleus</name>
    <dbReference type="NCBI Taxonomy" id="5963"/>
    <lineage>
        <taxon>Eukaryota</taxon>
        <taxon>Sar</taxon>
        <taxon>Alveolata</taxon>
        <taxon>Ciliophora</taxon>
        <taxon>Postciliodesmatophora</taxon>
        <taxon>Heterotrichea</taxon>
        <taxon>Heterotrichida</taxon>
        <taxon>Stentoridae</taxon>
        <taxon>Stentor</taxon>
    </lineage>
</organism>
<gene>
    <name evidence="2" type="ORF">SteCoe_14028</name>
</gene>
<reference evidence="2 3" key="1">
    <citation type="submission" date="2016-11" db="EMBL/GenBank/DDBJ databases">
        <title>The macronuclear genome of Stentor coeruleus: a giant cell with tiny introns.</title>
        <authorList>
            <person name="Slabodnick M."/>
            <person name="Ruby J.G."/>
            <person name="Reiff S.B."/>
            <person name="Swart E.C."/>
            <person name="Gosai S."/>
            <person name="Prabakaran S."/>
            <person name="Witkowska E."/>
            <person name="Larue G.E."/>
            <person name="Fisher S."/>
            <person name="Freeman R.M."/>
            <person name="Gunawardena J."/>
            <person name="Chu W."/>
            <person name="Stover N.A."/>
            <person name="Gregory B.D."/>
            <person name="Nowacki M."/>
            <person name="Derisi J."/>
            <person name="Roy S.W."/>
            <person name="Marshall W.F."/>
            <person name="Sood P."/>
        </authorList>
    </citation>
    <scope>NUCLEOTIDE SEQUENCE [LARGE SCALE GENOMIC DNA]</scope>
    <source>
        <strain evidence="2">WM001</strain>
    </source>
</reference>
<dbReference type="Gene3D" id="1.20.960.40">
    <property type="match status" value="1"/>
</dbReference>
<feature type="region of interest" description="Disordered" evidence="1">
    <location>
        <begin position="143"/>
        <end position="163"/>
    </location>
</feature>
<evidence type="ECO:0000313" key="3">
    <source>
        <dbReference type="Proteomes" id="UP000187209"/>
    </source>
</evidence>
<dbReference type="EMBL" id="MPUH01000258">
    <property type="protein sequence ID" value="OMJ84775.1"/>
    <property type="molecule type" value="Genomic_DNA"/>
</dbReference>